<reference evidence="1 2" key="1">
    <citation type="submission" date="2020-06" db="EMBL/GenBank/DDBJ databases">
        <title>Acidovorax antarctica sp. nov., isolated from Corinth ice sheet soil, Antarctic Fields Peninsula.</title>
        <authorList>
            <person name="Xu Q."/>
            <person name="Peng F."/>
        </authorList>
    </citation>
    <scope>NUCLEOTIDE SEQUENCE [LARGE SCALE GENOMIC DNA]</scope>
    <source>
        <strain evidence="1 2">16-35-5</strain>
        <plasmid evidence="1 2">unnamed1</plasmid>
    </source>
</reference>
<accession>A0A6N1X8C8</accession>
<dbReference type="KEGG" id="aant:HUK68_22195"/>
<dbReference type="PANTHER" id="PTHR15364:SF0">
    <property type="entry name" value="2'-DEOXYNUCLEOSIDE 5'-PHOSPHATE N-HYDROLASE 1"/>
    <property type="match status" value="1"/>
</dbReference>
<geneLocation type="plasmid" evidence="1 2">
    <name>unnamed1</name>
</geneLocation>
<dbReference type="GO" id="GO:0070694">
    <property type="term" value="F:5-hydroxymethyl-dUMP N-hydrolase activity"/>
    <property type="evidence" value="ECO:0007669"/>
    <property type="project" value="TreeGrafter"/>
</dbReference>
<dbReference type="Pfam" id="PF05014">
    <property type="entry name" value="Nuc_deoxyrib_tr"/>
    <property type="match status" value="1"/>
</dbReference>
<evidence type="ECO:0000313" key="2">
    <source>
        <dbReference type="Proteomes" id="UP000509579"/>
    </source>
</evidence>
<dbReference type="Proteomes" id="UP000509579">
    <property type="component" value="Plasmid unnamed1"/>
</dbReference>
<dbReference type="AlphaFoldDB" id="A0A6N1X8C8"/>
<dbReference type="PANTHER" id="PTHR15364">
    <property type="entry name" value="2'-DEOXYNUCLEOSIDE 5'-PHOSPHATE N-HYDROLASE 1"/>
    <property type="match status" value="1"/>
</dbReference>
<name>A0A6N1X8C8_9BURK</name>
<dbReference type="EMBL" id="CP054841">
    <property type="protein sequence ID" value="QKV55619.1"/>
    <property type="molecule type" value="Genomic_DNA"/>
</dbReference>
<keyword evidence="1" id="KW-0808">Transferase</keyword>
<evidence type="ECO:0000313" key="1">
    <source>
        <dbReference type="EMBL" id="QKV55619.1"/>
    </source>
</evidence>
<proteinExistence type="predicted"/>
<dbReference type="Gene3D" id="3.40.50.450">
    <property type="match status" value="1"/>
</dbReference>
<keyword evidence="1" id="KW-0614">Plasmid</keyword>
<organism evidence="1 2">
    <name type="scientific">Comamonas antarctica</name>
    <dbReference type="NCBI Taxonomy" id="2743470"/>
    <lineage>
        <taxon>Bacteria</taxon>
        <taxon>Pseudomonadati</taxon>
        <taxon>Pseudomonadota</taxon>
        <taxon>Betaproteobacteria</taxon>
        <taxon>Burkholderiales</taxon>
        <taxon>Comamonadaceae</taxon>
        <taxon>Comamonas</taxon>
    </lineage>
</organism>
<dbReference type="InterPro" id="IPR051239">
    <property type="entry name" value="2'-dNMP_N-hydrolase"/>
</dbReference>
<dbReference type="RefSeq" id="WP_175506405.1">
    <property type="nucleotide sequence ID" value="NZ_CP054841.1"/>
</dbReference>
<protein>
    <submittedName>
        <fullName evidence="1">Nucleoside 2-deoxyribosyltransferase</fullName>
    </submittedName>
</protein>
<dbReference type="InterPro" id="IPR007710">
    <property type="entry name" value="Nucleoside_deoxyribTrfase"/>
</dbReference>
<sequence length="167" mass="17952">MSPDVYLAGPEVFYPDARAHGRRMQAVCTQAGFTGLFPLDAEIPATPAGQSLAIFQANRALIDRAHAVVANLRDFRGFEPDSGTVWEVSYALARGKPVVGYCPSPATIVERVQASPHGRLFDPRCTVEDFGMPLNLMLAHSLSAVAYGSETDFAGLRAALAKLQALF</sequence>
<dbReference type="GO" id="GO:0009159">
    <property type="term" value="P:deoxyribonucleoside monophosphate catabolic process"/>
    <property type="evidence" value="ECO:0007669"/>
    <property type="project" value="TreeGrafter"/>
</dbReference>
<keyword evidence="2" id="KW-1185">Reference proteome</keyword>
<gene>
    <name evidence="1" type="ORF">HUK68_22195</name>
</gene>
<dbReference type="SUPFAM" id="SSF52309">
    <property type="entry name" value="N-(deoxy)ribosyltransferase-like"/>
    <property type="match status" value="1"/>
</dbReference>
<dbReference type="GO" id="GO:0016740">
    <property type="term" value="F:transferase activity"/>
    <property type="evidence" value="ECO:0007669"/>
    <property type="project" value="UniProtKB-KW"/>
</dbReference>